<reference evidence="1" key="2">
    <citation type="submission" date="2020-06" db="EMBL/GenBank/DDBJ databases">
        <title>Helianthus annuus Genome sequencing and assembly Release 2.</title>
        <authorList>
            <person name="Gouzy J."/>
            <person name="Langlade N."/>
            <person name="Munos S."/>
        </authorList>
    </citation>
    <scope>NUCLEOTIDE SEQUENCE</scope>
    <source>
        <tissue evidence="1">Leaves</tissue>
    </source>
</reference>
<dbReference type="SUPFAM" id="SSF56019">
    <property type="entry name" value="The spindle assembly checkpoint protein mad2"/>
    <property type="match status" value="1"/>
</dbReference>
<dbReference type="Gramene" id="mRNA:HanXRQr2_Chr07g0296911">
    <property type="protein sequence ID" value="mRNA:HanXRQr2_Chr07g0296911"/>
    <property type="gene ID" value="HanXRQr2_Chr07g0296911"/>
</dbReference>
<evidence type="ECO:0000313" key="1">
    <source>
        <dbReference type="EMBL" id="KAF5798776.1"/>
    </source>
</evidence>
<keyword evidence="2" id="KW-1185">Reference proteome</keyword>
<protein>
    <submittedName>
        <fullName evidence="1">HORMA domain superfamily protein</fullName>
    </submittedName>
</protein>
<dbReference type="EMBL" id="MNCJ02000322">
    <property type="protein sequence ID" value="KAF5798776.1"/>
    <property type="molecule type" value="Genomic_DNA"/>
</dbReference>
<evidence type="ECO:0000313" key="2">
    <source>
        <dbReference type="Proteomes" id="UP000215914"/>
    </source>
</evidence>
<dbReference type="AlphaFoldDB" id="A0A9K3IKW3"/>
<dbReference type="Proteomes" id="UP000215914">
    <property type="component" value="Unassembled WGS sequence"/>
</dbReference>
<name>A0A9K3IKW3_HELAN</name>
<reference evidence="1" key="1">
    <citation type="journal article" date="2017" name="Nature">
        <title>The sunflower genome provides insights into oil metabolism, flowering and Asterid evolution.</title>
        <authorList>
            <person name="Badouin H."/>
            <person name="Gouzy J."/>
            <person name="Grassa C.J."/>
            <person name="Murat F."/>
            <person name="Staton S.E."/>
            <person name="Cottret L."/>
            <person name="Lelandais-Briere C."/>
            <person name="Owens G.L."/>
            <person name="Carrere S."/>
            <person name="Mayjonade B."/>
            <person name="Legrand L."/>
            <person name="Gill N."/>
            <person name="Kane N.C."/>
            <person name="Bowers J.E."/>
            <person name="Hubner S."/>
            <person name="Bellec A."/>
            <person name="Berard A."/>
            <person name="Berges H."/>
            <person name="Blanchet N."/>
            <person name="Boniface M.C."/>
            <person name="Brunel D."/>
            <person name="Catrice O."/>
            <person name="Chaidir N."/>
            <person name="Claudel C."/>
            <person name="Donnadieu C."/>
            <person name="Faraut T."/>
            <person name="Fievet G."/>
            <person name="Helmstetter N."/>
            <person name="King M."/>
            <person name="Knapp S.J."/>
            <person name="Lai Z."/>
            <person name="Le Paslier M.C."/>
            <person name="Lippi Y."/>
            <person name="Lorenzon L."/>
            <person name="Mandel J.R."/>
            <person name="Marage G."/>
            <person name="Marchand G."/>
            <person name="Marquand E."/>
            <person name="Bret-Mestries E."/>
            <person name="Morien E."/>
            <person name="Nambeesan S."/>
            <person name="Nguyen T."/>
            <person name="Pegot-Espagnet P."/>
            <person name="Pouilly N."/>
            <person name="Raftis F."/>
            <person name="Sallet E."/>
            <person name="Schiex T."/>
            <person name="Thomas J."/>
            <person name="Vandecasteele C."/>
            <person name="Vares D."/>
            <person name="Vear F."/>
            <person name="Vautrin S."/>
            <person name="Crespi M."/>
            <person name="Mangin B."/>
            <person name="Burke J.M."/>
            <person name="Salse J."/>
            <person name="Munos S."/>
            <person name="Vincourt P."/>
            <person name="Rieseberg L.H."/>
            <person name="Langlade N.B."/>
        </authorList>
    </citation>
    <scope>NUCLEOTIDE SEQUENCE</scope>
    <source>
        <tissue evidence="1">Leaves</tissue>
    </source>
</reference>
<dbReference type="Gene3D" id="3.30.900.10">
    <property type="entry name" value="HORMA domain"/>
    <property type="match status" value="1"/>
</dbReference>
<dbReference type="InterPro" id="IPR036570">
    <property type="entry name" value="HORMA_dom_sf"/>
</dbReference>
<proteinExistence type="predicted"/>
<comment type="caution">
    <text evidence="1">The sequence shown here is derived from an EMBL/GenBank/DDBJ whole genome shotgun (WGS) entry which is preliminary data.</text>
</comment>
<gene>
    <name evidence="1" type="ORF">HanXRQr2_Chr07g0296911</name>
</gene>
<sequence>MIEKTVCGFLYNRGVYSKESFGRVKKYGLPLLLFQGEGVKLYSSLNQINIVWSRTACLLRQRLQGLCGLGVDILCYS</sequence>
<accession>A0A9K3IKW3</accession>
<organism evidence="1 2">
    <name type="scientific">Helianthus annuus</name>
    <name type="common">Common sunflower</name>
    <dbReference type="NCBI Taxonomy" id="4232"/>
    <lineage>
        <taxon>Eukaryota</taxon>
        <taxon>Viridiplantae</taxon>
        <taxon>Streptophyta</taxon>
        <taxon>Embryophyta</taxon>
        <taxon>Tracheophyta</taxon>
        <taxon>Spermatophyta</taxon>
        <taxon>Magnoliopsida</taxon>
        <taxon>eudicotyledons</taxon>
        <taxon>Gunneridae</taxon>
        <taxon>Pentapetalae</taxon>
        <taxon>asterids</taxon>
        <taxon>campanulids</taxon>
        <taxon>Asterales</taxon>
        <taxon>Asteraceae</taxon>
        <taxon>Asteroideae</taxon>
        <taxon>Heliantheae alliance</taxon>
        <taxon>Heliantheae</taxon>
        <taxon>Helianthus</taxon>
    </lineage>
</organism>